<dbReference type="PANTHER" id="PTHR36203">
    <property type="entry name" value="ASCORBATE-SPECIFIC PTS SYSTEM EIIA COMPONENT"/>
    <property type="match status" value="1"/>
</dbReference>
<dbReference type="GO" id="GO:0005737">
    <property type="term" value="C:cytoplasm"/>
    <property type="evidence" value="ECO:0007669"/>
    <property type="project" value="UniProtKB-SubCell"/>
</dbReference>
<dbReference type="STRING" id="926561.GCA_000379025_01661"/>
<dbReference type="SUPFAM" id="SSF55804">
    <property type="entry name" value="Phoshotransferase/anion transport protein"/>
    <property type="match status" value="1"/>
</dbReference>
<keyword evidence="7" id="KW-0418">Kinase</keyword>
<dbReference type="InterPro" id="IPR016152">
    <property type="entry name" value="PTrfase/Anion_transptr"/>
</dbReference>
<dbReference type="GO" id="GO:0009401">
    <property type="term" value="P:phosphoenolpyruvate-dependent sugar phosphotransferase system"/>
    <property type="evidence" value="ECO:0007669"/>
    <property type="project" value="UniProtKB-KW"/>
</dbReference>
<keyword evidence="5" id="KW-0808">Transferase</keyword>
<evidence type="ECO:0000256" key="6">
    <source>
        <dbReference type="ARBA" id="ARBA00022683"/>
    </source>
</evidence>
<evidence type="ECO:0000256" key="9">
    <source>
        <dbReference type="ARBA" id="ARBA00041175"/>
    </source>
</evidence>
<evidence type="ECO:0000256" key="7">
    <source>
        <dbReference type="ARBA" id="ARBA00022777"/>
    </source>
</evidence>
<evidence type="ECO:0000313" key="12">
    <source>
        <dbReference type="EMBL" id="TDX45185.1"/>
    </source>
</evidence>
<comment type="caution">
    <text evidence="12">The sequence shown here is derived from an EMBL/GenBank/DDBJ whole genome shotgun (WGS) entry which is preliminary data.</text>
</comment>
<dbReference type="CDD" id="cd00211">
    <property type="entry name" value="PTS_IIA_fru"/>
    <property type="match status" value="1"/>
</dbReference>
<feature type="domain" description="PTS EIIA type-2" evidence="11">
    <location>
        <begin position="4"/>
        <end position="147"/>
    </location>
</feature>
<dbReference type="PROSITE" id="PS51094">
    <property type="entry name" value="PTS_EIIA_TYPE_2"/>
    <property type="match status" value="1"/>
</dbReference>
<keyword evidence="3" id="KW-0963">Cytoplasm</keyword>
<dbReference type="InterPro" id="IPR051351">
    <property type="entry name" value="Ascorbate-PTS_EIIA_comp"/>
</dbReference>
<dbReference type="GO" id="GO:0016301">
    <property type="term" value="F:kinase activity"/>
    <property type="evidence" value="ECO:0007669"/>
    <property type="project" value="UniProtKB-KW"/>
</dbReference>
<comment type="function">
    <text evidence="8">The phosphoenolpyruvate-dependent sugar phosphotransferase system (sugar PTS), a major carbohydrate active transport system, catalyzes the phosphorylation of incoming sugar substrates concomitantly with their translocation across the cell membrane. The enzyme II UlaABC PTS system is involved in ascorbate transport.</text>
</comment>
<reference evidence="12 13" key="1">
    <citation type="submission" date="2019-03" db="EMBL/GenBank/DDBJ databases">
        <title>Subsurface microbial communities from deep shales in Ohio and West Virginia, USA.</title>
        <authorList>
            <person name="Wrighton K."/>
        </authorList>
    </citation>
    <scope>NUCLEOTIDE SEQUENCE [LARGE SCALE GENOMIC DNA]</scope>
    <source>
        <strain evidence="12 13">MSL 6dP</strain>
    </source>
</reference>
<keyword evidence="13" id="KW-1185">Reference proteome</keyword>
<comment type="subcellular location">
    <subcellularLocation>
        <location evidence="1">Cytoplasm</location>
    </subcellularLocation>
</comment>
<gene>
    <name evidence="12" type="ORF">C7959_1499</name>
</gene>
<proteinExistence type="predicted"/>
<dbReference type="EMBL" id="SOEG01000049">
    <property type="protein sequence ID" value="TDX45185.1"/>
    <property type="molecule type" value="Genomic_DNA"/>
</dbReference>
<evidence type="ECO:0000256" key="5">
    <source>
        <dbReference type="ARBA" id="ARBA00022679"/>
    </source>
</evidence>
<keyword evidence="4" id="KW-0597">Phosphoprotein</keyword>
<evidence type="ECO:0000259" key="11">
    <source>
        <dbReference type="PROSITE" id="PS51094"/>
    </source>
</evidence>
<keyword evidence="6" id="KW-0598">Phosphotransferase system</keyword>
<protein>
    <recommendedName>
        <fullName evidence="9">Ascorbate-specific PTS system EIIA component</fullName>
    </recommendedName>
    <alternativeName>
        <fullName evidence="10">Ascorbate-specific phosphotransferase enzyme IIA component</fullName>
    </alternativeName>
</protein>
<dbReference type="Gene3D" id="3.40.930.10">
    <property type="entry name" value="Mannitol-specific EII, Chain A"/>
    <property type="match status" value="1"/>
</dbReference>
<dbReference type="Proteomes" id="UP000295832">
    <property type="component" value="Unassembled WGS sequence"/>
</dbReference>
<evidence type="ECO:0000256" key="8">
    <source>
        <dbReference type="ARBA" id="ARBA00037387"/>
    </source>
</evidence>
<name>A0A4R8GIP5_9FIRM</name>
<dbReference type="Pfam" id="PF00359">
    <property type="entry name" value="PTS_EIIA_2"/>
    <property type="match status" value="1"/>
</dbReference>
<dbReference type="PANTHER" id="PTHR36203:SF1">
    <property type="entry name" value="ASCORBATE-SPECIFIC PTS SYSTEM EIIA COMPONENT"/>
    <property type="match status" value="1"/>
</dbReference>
<evidence type="ECO:0000256" key="1">
    <source>
        <dbReference type="ARBA" id="ARBA00004496"/>
    </source>
</evidence>
<dbReference type="AlphaFoldDB" id="A0A4R8GIP5"/>
<evidence type="ECO:0000256" key="4">
    <source>
        <dbReference type="ARBA" id="ARBA00022553"/>
    </source>
</evidence>
<evidence type="ECO:0000313" key="13">
    <source>
        <dbReference type="Proteomes" id="UP000295832"/>
    </source>
</evidence>
<dbReference type="InterPro" id="IPR002178">
    <property type="entry name" value="PTS_EIIA_type-2_dom"/>
</dbReference>
<evidence type="ECO:0000256" key="10">
    <source>
        <dbReference type="ARBA" id="ARBA00042072"/>
    </source>
</evidence>
<evidence type="ECO:0000256" key="2">
    <source>
        <dbReference type="ARBA" id="ARBA00022448"/>
    </source>
</evidence>
<sequence length="150" mass="16976">MLLELLSQERIATKVRAENWRDLTRKAGNMLLKDNLIKSEYIDAMIKSIEVNGPYIVIAKGVAILHARPEDGVKDLGMSLVTLDTPVEFGHETNDPVKIAFAFCALDRDRHLGALSELMRVLMRENAVDQIFDKTTSLEVFKYIKESITK</sequence>
<evidence type="ECO:0000256" key="3">
    <source>
        <dbReference type="ARBA" id="ARBA00022490"/>
    </source>
</evidence>
<accession>A0A4R8GIP5</accession>
<keyword evidence="2" id="KW-0813">Transport</keyword>
<organism evidence="12 13">
    <name type="scientific">Orenia marismortui</name>
    <dbReference type="NCBI Taxonomy" id="46469"/>
    <lineage>
        <taxon>Bacteria</taxon>
        <taxon>Bacillati</taxon>
        <taxon>Bacillota</taxon>
        <taxon>Clostridia</taxon>
        <taxon>Halanaerobiales</taxon>
        <taxon>Halobacteroidaceae</taxon>
        <taxon>Orenia</taxon>
    </lineage>
</organism>